<reference evidence="1 2" key="1">
    <citation type="journal article" date="2020" name="Cell">
        <title>Large-Scale Comparative Analyses of Tick Genomes Elucidate Their Genetic Diversity and Vector Capacities.</title>
        <authorList>
            <consortium name="Tick Genome and Microbiome Consortium (TIGMIC)"/>
            <person name="Jia N."/>
            <person name="Wang J."/>
            <person name="Shi W."/>
            <person name="Du L."/>
            <person name="Sun Y."/>
            <person name="Zhan W."/>
            <person name="Jiang J.F."/>
            <person name="Wang Q."/>
            <person name="Zhang B."/>
            <person name="Ji P."/>
            <person name="Bell-Sakyi L."/>
            <person name="Cui X.M."/>
            <person name="Yuan T.T."/>
            <person name="Jiang B.G."/>
            <person name="Yang W.F."/>
            <person name="Lam T.T."/>
            <person name="Chang Q.C."/>
            <person name="Ding S.J."/>
            <person name="Wang X.J."/>
            <person name="Zhu J.G."/>
            <person name="Ruan X.D."/>
            <person name="Zhao L."/>
            <person name="Wei J.T."/>
            <person name="Ye R.Z."/>
            <person name="Que T.C."/>
            <person name="Du C.H."/>
            <person name="Zhou Y.H."/>
            <person name="Cheng J.X."/>
            <person name="Dai P.F."/>
            <person name="Guo W.B."/>
            <person name="Han X.H."/>
            <person name="Huang E.J."/>
            <person name="Li L.F."/>
            <person name="Wei W."/>
            <person name="Gao Y.C."/>
            <person name="Liu J.Z."/>
            <person name="Shao H.Z."/>
            <person name="Wang X."/>
            <person name="Wang C.C."/>
            <person name="Yang T.C."/>
            <person name="Huo Q.B."/>
            <person name="Li W."/>
            <person name="Chen H.Y."/>
            <person name="Chen S.E."/>
            <person name="Zhou L.G."/>
            <person name="Ni X.B."/>
            <person name="Tian J.H."/>
            <person name="Sheng Y."/>
            <person name="Liu T."/>
            <person name="Pan Y.S."/>
            <person name="Xia L.Y."/>
            <person name="Li J."/>
            <person name="Zhao F."/>
            <person name="Cao W.C."/>
        </authorList>
    </citation>
    <scope>NUCLEOTIDE SEQUENCE [LARGE SCALE GENOMIC DNA]</scope>
    <source>
        <strain evidence="1">HaeL-2018</strain>
    </source>
</reference>
<name>A0A9J6GDY7_HAELO</name>
<gene>
    <name evidence="1" type="ORF">HPB48_013547</name>
</gene>
<organism evidence="1 2">
    <name type="scientific">Haemaphysalis longicornis</name>
    <name type="common">Bush tick</name>
    <dbReference type="NCBI Taxonomy" id="44386"/>
    <lineage>
        <taxon>Eukaryota</taxon>
        <taxon>Metazoa</taxon>
        <taxon>Ecdysozoa</taxon>
        <taxon>Arthropoda</taxon>
        <taxon>Chelicerata</taxon>
        <taxon>Arachnida</taxon>
        <taxon>Acari</taxon>
        <taxon>Parasitiformes</taxon>
        <taxon>Ixodida</taxon>
        <taxon>Ixodoidea</taxon>
        <taxon>Ixodidae</taxon>
        <taxon>Haemaphysalinae</taxon>
        <taxon>Haemaphysalis</taxon>
    </lineage>
</organism>
<evidence type="ECO:0000313" key="1">
    <source>
        <dbReference type="EMBL" id="KAH9372608.1"/>
    </source>
</evidence>
<proteinExistence type="predicted"/>
<evidence type="ECO:0000313" key="2">
    <source>
        <dbReference type="Proteomes" id="UP000821853"/>
    </source>
</evidence>
<protein>
    <submittedName>
        <fullName evidence="1">Uncharacterized protein</fullName>
    </submittedName>
</protein>
<dbReference type="Proteomes" id="UP000821853">
    <property type="component" value="Chromosome 4"/>
</dbReference>
<accession>A0A9J6GDY7</accession>
<dbReference type="VEuPathDB" id="VectorBase:HLOH_055596"/>
<dbReference type="EMBL" id="JABSTR010000006">
    <property type="protein sequence ID" value="KAH9372608.1"/>
    <property type="molecule type" value="Genomic_DNA"/>
</dbReference>
<dbReference type="AlphaFoldDB" id="A0A9J6GDY7"/>
<comment type="caution">
    <text evidence="1">The sequence shown here is derived from an EMBL/GenBank/DDBJ whole genome shotgun (WGS) entry which is preliminary data.</text>
</comment>
<keyword evidence="2" id="KW-1185">Reference proteome</keyword>
<sequence>MFRVPRATFQFIVEKCQEKVERMNTNMRDASGKMHCIRPVQTMFLCGGRDYSPIVRHGAIFCGHALPWVLRGDCGGNGSKLDKNVGIGGHGRPDVDIDCRDGIRQAIAATDGCRFAVTSPKEHAAGYINYKAC</sequence>